<dbReference type="SUPFAM" id="SSF49777">
    <property type="entry name" value="PEBP-like"/>
    <property type="match status" value="1"/>
</dbReference>
<dbReference type="PANTHER" id="PTHR11362:SF82">
    <property type="entry name" value="PHOSPHATIDYLETHANOLAMINE-BINDING PROTEIN 4"/>
    <property type="match status" value="1"/>
</dbReference>
<dbReference type="AlphaFoldDB" id="A0A3D8QNM6"/>
<dbReference type="OrthoDB" id="2506647at2759"/>
<dbReference type="Gene3D" id="3.90.280.10">
    <property type="entry name" value="PEBP-like"/>
    <property type="match status" value="1"/>
</dbReference>
<reference evidence="2 3" key="1">
    <citation type="journal article" date="2018" name="IMA Fungus">
        <title>IMA Genome-F 9: Draft genome sequence of Annulohypoxylon stygium, Aspergillus mulundensis, Berkeleyomyces basicola (syn. Thielaviopsis basicola), Ceratocystis smalleyi, two Cercospora beticola strains, Coleophoma cylindrospora, Fusarium fracticaudum, Phialophora cf. hyalina, and Morchella septimelata.</title>
        <authorList>
            <person name="Wingfield B.D."/>
            <person name="Bills G.F."/>
            <person name="Dong Y."/>
            <person name="Huang W."/>
            <person name="Nel W.J."/>
            <person name="Swalarsk-Parry B.S."/>
            <person name="Vaghefi N."/>
            <person name="Wilken P.M."/>
            <person name="An Z."/>
            <person name="de Beer Z.W."/>
            <person name="De Vos L."/>
            <person name="Chen L."/>
            <person name="Duong T.A."/>
            <person name="Gao Y."/>
            <person name="Hammerbacher A."/>
            <person name="Kikkert J.R."/>
            <person name="Li Y."/>
            <person name="Li H."/>
            <person name="Li K."/>
            <person name="Li Q."/>
            <person name="Liu X."/>
            <person name="Ma X."/>
            <person name="Naidoo K."/>
            <person name="Pethybridge S.J."/>
            <person name="Sun J."/>
            <person name="Steenkamp E.T."/>
            <person name="van der Nest M.A."/>
            <person name="van Wyk S."/>
            <person name="Wingfield M.J."/>
            <person name="Xiong C."/>
            <person name="Yue Q."/>
            <person name="Zhang X."/>
        </authorList>
    </citation>
    <scope>NUCLEOTIDE SEQUENCE [LARGE SCALE GENOMIC DNA]</scope>
    <source>
        <strain evidence="2 3">BP6252</strain>
    </source>
</reference>
<keyword evidence="3" id="KW-1185">Reference proteome</keyword>
<dbReference type="InterPro" id="IPR035810">
    <property type="entry name" value="PEBP_euk"/>
</dbReference>
<sequence>MHASVLLSAVLATAVLAQTPNTTVPATTKTLNLDYNGTVITPGVLLPSTAVATQPDVYAGADSQADLKYMIFMLDLTIPDSDVTSDVTQYSTLVEGLGANRTTRLHWWGGNYTLSSDGTFVNSSDCLAEYTSPRPRQGDIAHTYTLYLFNQPANYTPPEEALNGSLYDQTSESRFNFSLTDVADIVGGPLAANYFTSEYTNSTS</sequence>
<keyword evidence="1" id="KW-0732">Signal</keyword>
<protein>
    <recommendedName>
        <fullName evidence="4">PEBP-like protein</fullName>
    </recommendedName>
</protein>
<dbReference type="Proteomes" id="UP000256645">
    <property type="component" value="Unassembled WGS sequence"/>
</dbReference>
<dbReference type="EMBL" id="PDLM01000013">
    <property type="protein sequence ID" value="RDW63436.1"/>
    <property type="molecule type" value="Genomic_DNA"/>
</dbReference>
<name>A0A3D8QNM6_9HELO</name>
<evidence type="ECO:0000313" key="3">
    <source>
        <dbReference type="Proteomes" id="UP000256645"/>
    </source>
</evidence>
<dbReference type="InterPro" id="IPR036610">
    <property type="entry name" value="PEBP-like_sf"/>
</dbReference>
<feature type="chain" id="PRO_5017717302" description="PEBP-like protein" evidence="1">
    <location>
        <begin position="18"/>
        <end position="204"/>
    </location>
</feature>
<dbReference type="CDD" id="cd00866">
    <property type="entry name" value="PEBP_euk"/>
    <property type="match status" value="1"/>
</dbReference>
<accession>A0A3D8QNM6</accession>
<evidence type="ECO:0000256" key="1">
    <source>
        <dbReference type="SAM" id="SignalP"/>
    </source>
</evidence>
<gene>
    <name evidence="2" type="ORF">BP6252_10981</name>
</gene>
<comment type="caution">
    <text evidence="2">The sequence shown here is derived from an EMBL/GenBank/DDBJ whole genome shotgun (WGS) entry which is preliminary data.</text>
</comment>
<organism evidence="2 3">
    <name type="scientific">Coleophoma cylindrospora</name>
    <dbReference type="NCBI Taxonomy" id="1849047"/>
    <lineage>
        <taxon>Eukaryota</taxon>
        <taxon>Fungi</taxon>
        <taxon>Dikarya</taxon>
        <taxon>Ascomycota</taxon>
        <taxon>Pezizomycotina</taxon>
        <taxon>Leotiomycetes</taxon>
        <taxon>Helotiales</taxon>
        <taxon>Dermateaceae</taxon>
        <taxon>Coleophoma</taxon>
    </lineage>
</organism>
<dbReference type="STRING" id="1849047.A0A3D8QNM6"/>
<evidence type="ECO:0000313" key="2">
    <source>
        <dbReference type="EMBL" id="RDW63436.1"/>
    </source>
</evidence>
<dbReference type="PANTHER" id="PTHR11362">
    <property type="entry name" value="PHOSPHATIDYLETHANOLAMINE-BINDING PROTEIN"/>
    <property type="match status" value="1"/>
</dbReference>
<feature type="signal peptide" evidence="1">
    <location>
        <begin position="1"/>
        <end position="17"/>
    </location>
</feature>
<proteinExistence type="predicted"/>
<evidence type="ECO:0008006" key="4">
    <source>
        <dbReference type="Google" id="ProtNLM"/>
    </source>
</evidence>